<sequence length="79" mass="9348">MYLDHLDVRRRRMRLVQGGRISGVRGRFRFALLCPCLHPSATRQSEHRKGLRSRLEEGFAKMGTRIWHDRTRTTKESLV</sequence>
<name>A0ABD0X044_UMBPY</name>
<evidence type="ECO:0000313" key="1">
    <source>
        <dbReference type="EMBL" id="KAL0968323.1"/>
    </source>
</evidence>
<evidence type="ECO:0000313" key="2">
    <source>
        <dbReference type="Proteomes" id="UP001557470"/>
    </source>
</evidence>
<organism evidence="1 2">
    <name type="scientific">Umbra pygmaea</name>
    <name type="common">Eastern mudminnow</name>
    <dbReference type="NCBI Taxonomy" id="75934"/>
    <lineage>
        <taxon>Eukaryota</taxon>
        <taxon>Metazoa</taxon>
        <taxon>Chordata</taxon>
        <taxon>Craniata</taxon>
        <taxon>Vertebrata</taxon>
        <taxon>Euteleostomi</taxon>
        <taxon>Actinopterygii</taxon>
        <taxon>Neopterygii</taxon>
        <taxon>Teleostei</taxon>
        <taxon>Protacanthopterygii</taxon>
        <taxon>Esociformes</taxon>
        <taxon>Umbridae</taxon>
        <taxon>Umbra</taxon>
    </lineage>
</organism>
<accession>A0ABD0X044</accession>
<proteinExistence type="predicted"/>
<keyword evidence="2" id="KW-1185">Reference proteome</keyword>
<reference evidence="1 2" key="1">
    <citation type="submission" date="2024-06" db="EMBL/GenBank/DDBJ databases">
        <authorList>
            <person name="Pan Q."/>
            <person name="Wen M."/>
            <person name="Jouanno E."/>
            <person name="Zahm M."/>
            <person name="Klopp C."/>
            <person name="Cabau C."/>
            <person name="Louis A."/>
            <person name="Berthelot C."/>
            <person name="Parey E."/>
            <person name="Roest Crollius H."/>
            <person name="Montfort J."/>
            <person name="Robinson-Rechavi M."/>
            <person name="Bouchez O."/>
            <person name="Lampietro C."/>
            <person name="Lopez Roques C."/>
            <person name="Donnadieu C."/>
            <person name="Postlethwait J."/>
            <person name="Bobe J."/>
            <person name="Verreycken H."/>
            <person name="Guiguen Y."/>
        </authorList>
    </citation>
    <scope>NUCLEOTIDE SEQUENCE [LARGE SCALE GENOMIC DNA]</scope>
    <source>
        <strain evidence="1">Up_M1</strain>
        <tissue evidence="1">Testis</tissue>
    </source>
</reference>
<protein>
    <submittedName>
        <fullName evidence="1">Uncharacterized protein</fullName>
    </submittedName>
</protein>
<dbReference type="EMBL" id="JAGEUA010000008">
    <property type="protein sequence ID" value="KAL0968323.1"/>
    <property type="molecule type" value="Genomic_DNA"/>
</dbReference>
<comment type="caution">
    <text evidence="1">The sequence shown here is derived from an EMBL/GenBank/DDBJ whole genome shotgun (WGS) entry which is preliminary data.</text>
</comment>
<dbReference type="AlphaFoldDB" id="A0ABD0X044"/>
<dbReference type="Proteomes" id="UP001557470">
    <property type="component" value="Unassembled WGS sequence"/>
</dbReference>
<gene>
    <name evidence="1" type="ORF">UPYG_G00265350</name>
</gene>